<proteinExistence type="predicted"/>
<dbReference type="Pfam" id="PF14610">
    <property type="entry name" value="Psg1"/>
    <property type="match status" value="1"/>
</dbReference>
<keyword evidence="3" id="KW-0732">Signal</keyword>
<evidence type="ECO:0000256" key="1">
    <source>
        <dbReference type="SAM" id="MobiDB-lite"/>
    </source>
</evidence>
<organism evidence="4 5">
    <name type="scientific">Polytolypa hystricis (strain UAMH7299)</name>
    <dbReference type="NCBI Taxonomy" id="1447883"/>
    <lineage>
        <taxon>Eukaryota</taxon>
        <taxon>Fungi</taxon>
        <taxon>Dikarya</taxon>
        <taxon>Ascomycota</taxon>
        <taxon>Pezizomycotina</taxon>
        <taxon>Eurotiomycetes</taxon>
        <taxon>Eurotiomycetidae</taxon>
        <taxon>Onygenales</taxon>
        <taxon>Onygenales incertae sedis</taxon>
        <taxon>Polytolypa</taxon>
    </lineage>
</organism>
<evidence type="ECO:0000256" key="2">
    <source>
        <dbReference type="SAM" id="Phobius"/>
    </source>
</evidence>
<keyword evidence="5" id="KW-1185">Reference proteome</keyword>
<evidence type="ECO:0008006" key="6">
    <source>
        <dbReference type="Google" id="ProtNLM"/>
    </source>
</evidence>
<keyword evidence="2" id="KW-0472">Membrane</keyword>
<evidence type="ECO:0000313" key="5">
    <source>
        <dbReference type="Proteomes" id="UP000224634"/>
    </source>
</evidence>
<gene>
    <name evidence="4" type="ORF">AJ80_01009</name>
</gene>
<feature type="compositionally biased region" description="Low complexity" evidence="1">
    <location>
        <begin position="38"/>
        <end position="76"/>
    </location>
</feature>
<name>A0A2B7Z236_POLH7</name>
<evidence type="ECO:0000256" key="3">
    <source>
        <dbReference type="SAM" id="SignalP"/>
    </source>
</evidence>
<dbReference type="InterPro" id="IPR028000">
    <property type="entry name" value="Pma1"/>
</dbReference>
<feature type="transmembrane region" description="Helical" evidence="2">
    <location>
        <begin position="228"/>
        <end position="250"/>
    </location>
</feature>
<keyword evidence="2" id="KW-1133">Transmembrane helix</keyword>
<dbReference type="AlphaFoldDB" id="A0A2B7Z236"/>
<feature type="region of interest" description="Disordered" evidence="1">
    <location>
        <begin position="34"/>
        <end position="91"/>
    </location>
</feature>
<dbReference type="EMBL" id="PDNA01000008">
    <property type="protein sequence ID" value="PGH27299.1"/>
    <property type="molecule type" value="Genomic_DNA"/>
</dbReference>
<sequence>MRWLHCATVCAITAALGSAGAGASAVRLEKRQLEEGGSAATTSELPATTTTGTTASPSTTLFTTTPPADSTATDNTVATESAGLPRPSSSGDFPVCTEASGPFEPFCLPENGTEVYVGDTYYVTWDSDAYPMNSTITVGLDYVNTTGNGGKSAFTADPRENRYGYVTITMEKGWLQDQSRNNLTVYLVELDPNSDARAKPVTGPIISLVNKPVKHYPPPPPTPPPTKLGLMVGLPIGLGAFCLIVFGLCYGMRKHRRIGLGNIMGGKTKGYGSGRSRVERLGGRRRGGPSATIRMEDLDDPAVRYTDEPSVRTATDTETFNEAQRAKGNAFKSNLTRLKSWQ</sequence>
<feature type="signal peptide" evidence="3">
    <location>
        <begin position="1"/>
        <end position="19"/>
    </location>
</feature>
<dbReference type="Proteomes" id="UP000224634">
    <property type="component" value="Unassembled WGS sequence"/>
</dbReference>
<comment type="caution">
    <text evidence="4">The sequence shown here is derived from an EMBL/GenBank/DDBJ whole genome shotgun (WGS) entry which is preliminary data.</text>
</comment>
<reference evidence="4 5" key="1">
    <citation type="submission" date="2017-10" db="EMBL/GenBank/DDBJ databases">
        <title>Comparative genomics in systemic dimorphic fungi from Ajellomycetaceae.</title>
        <authorList>
            <person name="Munoz J.F."/>
            <person name="Mcewen J.G."/>
            <person name="Clay O.K."/>
            <person name="Cuomo C.A."/>
        </authorList>
    </citation>
    <scope>NUCLEOTIDE SEQUENCE [LARGE SCALE GENOMIC DNA]</scope>
    <source>
        <strain evidence="4 5">UAMH7299</strain>
    </source>
</reference>
<protein>
    <recommendedName>
        <fullName evidence="6">Mid2 domain-containing protein</fullName>
    </recommendedName>
</protein>
<dbReference type="OrthoDB" id="4084551at2759"/>
<accession>A0A2B7Z236</accession>
<keyword evidence="2" id="KW-0812">Transmembrane</keyword>
<evidence type="ECO:0000313" key="4">
    <source>
        <dbReference type="EMBL" id="PGH27299.1"/>
    </source>
</evidence>
<feature type="chain" id="PRO_5013016158" description="Mid2 domain-containing protein" evidence="3">
    <location>
        <begin position="20"/>
        <end position="342"/>
    </location>
</feature>